<proteinExistence type="predicted"/>
<dbReference type="InterPro" id="IPR045179">
    <property type="entry name" value="YgfZ/GcvT"/>
</dbReference>
<dbReference type="PANTHER" id="PTHR22602:SF0">
    <property type="entry name" value="TRANSFERASE CAF17, MITOCHONDRIAL-RELATED"/>
    <property type="match status" value="1"/>
</dbReference>
<dbReference type="SUPFAM" id="SSF103025">
    <property type="entry name" value="Folate-binding domain"/>
    <property type="match status" value="1"/>
</dbReference>
<dbReference type="PIRSF" id="PIRSF006487">
    <property type="entry name" value="GcvT"/>
    <property type="match status" value="1"/>
</dbReference>
<keyword evidence="2" id="KW-1185">Reference proteome</keyword>
<evidence type="ECO:0000313" key="1">
    <source>
        <dbReference type="EMBL" id="RNF49014.1"/>
    </source>
</evidence>
<dbReference type="EMBL" id="RIZG01000009">
    <property type="protein sequence ID" value="RNF49014.1"/>
    <property type="molecule type" value="Genomic_DNA"/>
</dbReference>
<accession>A0A3M8Q1H6</accession>
<dbReference type="PANTHER" id="PTHR22602">
    <property type="entry name" value="TRANSFERASE CAF17, MITOCHONDRIAL-RELATED"/>
    <property type="match status" value="1"/>
</dbReference>
<dbReference type="AlphaFoldDB" id="A0A3M8Q1H6"/>
<dbReference type="RefSeq" id="WP_123096447.1">
    <property type="nucleotide sequence ID" value="NZ_RIZG01000009.1"/>
</dbReference>
<dbReference type="Gene3D" id="3.30.70.1400">
    <property type="entry name" value="Aminomethyltransferase beta-barrel domains"/>
    <property type="match status" value="1"/>
</dbReference>
<dbReference type="InterPro" id="IPR017703">
    <property type="entry name" value="YgfZ/GCV_T_CS"/>
</dbReference>
<dbReference type="GO" id="GO:0016226">
    <property type="term" value="P:iron-sulfur cluster assembly"/>
    <property type="evidence" value="ECO:0007669"/>
    <property type="project" value="TreeGrafter"/>
</dbReference>
<comment type="caution">
    <text evidence="1">The sequence shown here is derived from an EMBL/GenBank/DDBJ whole genome shotgun (WGS) entry which is preliminary data.</text>
</comment>
<organism evidence="1 2">
    <name type="scientific">Marinomonas hwangdonensis</name>
    <dbReference type="NCBI Taxonomy" id="1053647"/>
    <lineage>
        <taxon>Bacteria</taxon>
        <taxon>Pseudomonadati</taxon>
        <taxon>Pseudomonadota</taxon>
        <taxon>Gammaproteobacteria</taxon>
        <taxon>Oceanospirillales</taxon>
        <taxon>Oceanospirillaceae</taxon>
        <taxon>Marinomonas</taxon>
    </lineage>
</organism>
<dbReference type="Gene3D" id="2.40.30.160">
    <property type="match status" value="1"/>
</dbReference>
<protein>
    <submittedName>
        <fullName evidence="1">Folate-binding protein</fullName>
    </submittedName>
</protein>
<sequence length="309" mass="34335">MTSLHEILHSRLQNNTVIAKQHDIGVLRISGPDAKKLLQGQTTCDMNKLSDDCGLYGAICSIKGRIVSSFYLVQSHDEVLMIMAKDLVEKTLLHLKKYAVFFKTELVNEQDAFAVYSHITSSSTETTQATLAERLPVTQADQNITLTLGHYPLEVKWLIRREENQADCPAIEEKHSQLAGLSMLAARPLITLAQSDTLLPQWLNMQSTGGISFTKGCYTGQEIVARMQYRGKSKKQLALVTWQGQLDTTKDLLDEEGKSIGQVFSATHIEETCFAFVIINIEPSEAKALILDEQNITLLALPYPVGAKN</sequence>
<reference evidence="1 2" key="1">
    <citation type="journal article" date="2012" name="Int. J. Syst. Evol. Microbiol.">
        <title>Marinomonas hwangdonensis sp. nov., isolated from seawater.</title>
        <authorList>
            <person name="Jung Y.T."/>
            <person name="Oh T.K."/>
            <person name="Yoon J.H."/>
        </authorList>
    </citation>
    <scope>NUCLEOTIDE SEQUENCE [LARGE SCALE GENOMIC DNA]</scope>
    <source>
        <strain evidence="1 2">HDW-15</strain>
    </source>
</reference>
<gene>
    <name evidence="1" type="ORF">EBI00_13370</name>
</gene>
<dbReference type="NCBIfam" id="TIGR03317">
    <property type="entry name" value="ygfZ_signature"/>
    <property type="match status" value="1"/>
</dbReference>
<dbReference type="OrthoDB" id="9796287at2"/>
<name>A0A3M8Q1H6_9GAMM</name>
<dbReference type="Proteomes" id="UP000280507">
    <property type="component" value="Unassembled WGS sequence"/>
</dbReference>
<evidence type="ECO:0000313" key="2">
    <source>
        <dbReference type="Proteomes" id="UP000280507"/>
    </source>
</evidence>